<dbReference type="GO" id="GO:0000976">
    <property type="term" value="F:transcription cis-regulatory region binding"/>
    <property type="evidence" value="ECO:0007669"/>
    <property type="project" value="TreeGrafter"/>
</dbReference>
<keyword evidence="2 4" id="KW-0238">DNA-binding</keyword>
<organism evidence="7 8">
    <name type="scientific">Raineyella fluvialis</name>
    <dbReference type="NCBI Taxonomy" id="2662261"/>
    <lineage>
        <taxon>Bacteria</taxon>
        <taxon>Bacillati</taxon>
        <taxon>Actinomycetota</taxon>
        <taxon>Actinomycetes</taxon>
        <taxon>Propionibacteriales</taxon>
        <taxon>Propionibacteriaceae</taxon>
        <taxon>Raineyella</taxon>
    </lineage>
</organism>
<evidence type="ECO:0000256" key="1">
    <source>
        <dbReference type="ARBA" id="ARBA00023015"/>
    </source>
</evidence>
<dbReference type="EMBL" id="CP045725">
    <property type="protein sequence ID" value="QGF23789.1"/>
    <property type="molecule type" value="Genomic_DNA"/>
</dbReference>
<evidence type="ECO:0000259" key="6">
    <source>
        <dbReference type="PROSITE" id="PS50977"/>
    </source>
</evidence>
<protein>
    <submittedName>
        <fullName evidence="7">TetR family transcriptional regulator</fullName>
    </submittedName>
</protein>
<feature type="region of interest" description="Disordered" evidence="5">
    <location>
        <begin position="1"/>
        <end position="38"/>
    </location>
</feature>
<dbReference type="PROSITE" id="PS50977">
    <property type="entry name" value="HTH_TETR_2"/>
    <property type="match status" value="1"/>
</dbReference>
<dbReference type="InterPro" id="IPR036271">
    <property type="entry name" value="Tet_transcr_reg_TetR-rel_C_sf"/>
</dbReference>
<dbReference type="SUPFAM" id="SSF46689">
    <property type="entry name" value="Homeodomain-like"/>
    <property type="match status" value="1"/>
</dbReference>
<accession>A0A5Q2FAF8</accession>
<dbReference type="SUPFAM" id="SSF48498">
    <property type="entry name" value="Tetracyclin repressor-like, C-terminal domain"/>
    <property type="match status" value="1"/>
</dbReference>
<dbReference type="AlphaFoldDB" id="A0A5Q2FAF8"/>
<dbReference type="Pfam" id="PF00440">
    <property type="entry name" value="TetR_N"/>
    <property type="match status" value="1"/>
</dbReference>
<dbReference type="InterPro" id="IPR009057">
    <property type="entry name" value="Homeodomain-like_sf"/>
</dbReference>
<dbReference type="InterPro" id="IPR050109">
    <property type="entry name" value="HTH-type_TetR-like_transc_reg"/>
</dbReference>
<feature type="domain" description="HTH tetR-type" evidence="6">
    <location>
        <begin position="35"/>
        <end position="95"/>
    </location>
</feature>
<keyword evidence="1" id="KW-0805">Transcription regulation</keyword>
<keyword evidence="8" id="KW-1185">Reference proteome</keyword>
<dbReference type="Gene3D" id="1.10.357.10">
    <property type="entry name" value="Tetracycline Repressor, domain 2"/>
    <property type="match status" value="1"/>
</dbReference>
<dbReference type="PRINTS" id="PR00455">
    <property type="entry name" value="HTHTETR"/>
</dbReference>
<reference evidence="7 8" key="1">
    <citation type="submission" date="2019-10" db="EMBL/GenBank/DDBJ databases">
        <title>Genomic analysis of Raineyella sp. CBA3103.</title>
        <authorList>
            <person name="Roh S.W."/>
        </authorList>
    </citation>
    <scope>NUCLEOTIDE SEQUENCE [LARGE SCALE GENOMIC DNA]</scope>
    <source>
        <strain evidence="7 8">CBA3103</strain>
    </source>
</reference>
<keyword evidence="3" id="KW-0804">Transcription</keyword>
<dbReference type="PANTHER" id="PTHR30055">
    <property type="entry name" value="HTH-TYPE TRANSCRIPTIONAL REGULATOR RUTR"/>
    <property type="match status" value="1"/>
</dbReference>
<dbReference type="PANTHER" id="PTHR30055:SF234">
    <property type="entry name" value="HTH-TYPE TRANSCRIPTIONAL REGULATOR BETI"/>
    <property type="match status" value="1"/>
</dbReference>
<proteinExistence type="predicted"/>
<name>A0A5Q2FAF8_9ACTN</name>
<dbReference type="GO" id="GO:0003700">
    <property type="term" value="F:DNA-binding transcription factor activity"/>
    <property type="evidence" value="ECO:0007669"/>
    <property type="project" value="TreeGrafter"/>
</dbReference>
<evidence type="ECO:0000256" key="2">
    <source>
        <dbReference type="ARBA" id="ARBA00023125"/>
    </source>
</evidence>
<evidence type="ECO:0000256" key="4">
    <source>
        <dbReference type="PROSITE-ProRule" id="PRU00335"/>
    </source>
</evidence>
<dbReference type="KEGG" id="rain:Rai3103_09000"/>
<sequence>MGRQEGMPQAAAPRQGTRRMRAMPPTPHQPVDRGQPSRDTVLDTAERLMSTKGFSATSMAELIKESGVPSSSIYWHFSSKVGVLAAVMERGEQAFLDDVAAAAARPGQDDPRERLHAVIDGSTRAVFAHPAFLKLYFAFLVGAEEEASIRERVRAVREKGVAGLRANLIDAYRSWGKERAERVADRLLPVALAFFDGIFLAREAGEVPDWTGVVADVVSSLHALALTVE</sequence>
<feature type="DNA-binding region" description="H-T-H motif" evidence="4">
    <location>
        <begin position="58"/>
        <end position="77"/>
    </location>
</feature>
<gene>
    <name evidence="7" type="ORF">Rai3103_09000</name>
</gene>
<dbReference type="Proteomes" id="UP000386847">
    <property type="component" value="Chromosome"/>
</dbReference>
<dbReference type="InterPro" id="IPR001647">
    <property type="entry name" value="HTH_TetR"/>
</dbReference>
<evidence type="ECO:0000313" key="7">
    <source>
        <dbReference type="EMBL" id="QGF23789.1"/>
    </source>
</evidence>
<evidence type="ECO:0000256" key="3">
    <source>
        <dbReference type="ARBA" id="ARBA00023163"/>
    </source>
</evidence>
<evidence type="ECO:0000313" key="8">
    <source>
        <dbReference type="Proteomes" id="UP000386847"/>
    </source>
</evidence>
<evidence type="ECO:0000256" key="5">
    <source>
        <dbReference type="SAM" id="MobiDB-lite"/>
    </source>
</evidence>